<dbReference type="AlphaFoldDB" id="A0A917RPT6"/>
<dbReference type="Proteomes" id="UP000645217">
    <property type="component" value="Unassembled WGS sequence"/>
</dbReference>
<comment type="caution">
    <text evidence="1">The sequence shown here is derived from an EMBL/GenBank/DDBJ whole genome shotgun (WGS) entry which is preliminary data.</text>
</comment>
<accession>A0A917RPT6</accession>
<organism evidence="1 2">
    <name type="scientific">Sphaerisporangium melleum</name>
    <dbReference type="NCBI Taxonomy" id="321316"/>
    <lineage>
        <taxon>Bacteria</taxon>
        <taxon>Bacillati</taxon>
        <taxon>Actinomycetota</taxon>
        <taxon>Actinomycetes</taxon>
        <taxon>Streptosporangiales</taxon>
        <taxon>Streptosporangiaceae</taxon>
        <taxon>Sphaerisporangium</taxon>
    </lineage>
</organism>
<reference evidence="1" key="2">
    <citation type="submission" date="2020-09" db="EMBL/GenBank/DDBJ databases">
        <authorList>
            <person name="Sun Q."/>
            <person name="Ohkuma M."/>
        </authorList>
    </citation>
    <scope>NUCLEOTIDE SEQUENCE</scope>
    <source>
        <strain evidence="1">JCM 13064</strain>
    </source>
</reference>
<sequence length="75" mass="8025">MRGNAFPHGRTRACRRDGRFAEWVVWGVDTVGHVESGEAAARRGAACSAVAVRRRCRPQDSARRAAGDAGGRDGC</sequence>
<proteinExistence type="predicted"/>
<evidence type="ECO:0000313" key="2">
    <source>
        <dbReference type="Proteomes" id="UP000645217"/>
    </source>
</evidence>
<reference evidence="1" key="1">
    <citation type="journal article" date="2014" name="Int. J. Syst. Evol. Microbiol.">
        <title>Complete genome sequence of Corynebacterium casei LMG S-19264T (=DSM 44701T), isolated from a smear-ripened cheese.</title>
        <authorList>
            <consortium name="US DOE Joint Genome Institute (JGI-PGF)"/>
            <person name="Walter F."/>
            <person name="Albersmeier A."/>
            <person name="Kalinowski J."/>
            <person name="Ruckert C."/>
        </authorList>
    </citation>
    <scope>NUCLEOTIDE SEQUENCE</scope>
    <source>
        <strain evidence="1">JCM 13064</strain>
    </source>
</reference>
<dbReference type="EMBL" id="BMNT01000059">
    <property type="protein sequence ID" value="GGL18053.1"/>
    <property type="molecule type" value="Genomic_DNA"/>
</dbReference>
<protein>
    <submittedName>
        <fullName evidence="1">Uncharacterized protein</fullName>
    </submittedName>
</protein>
<gene>
    <name evidence="1" type="ORF">GCM10007964_70060</name>
</gene>
<keyword evidence="2" id="KW-1185">Reference proteome</keyword>
<evidence type="ECO:0000313" key="1">
    <source>
        <dbReference type="EMBL" id="GGL18053.1"/>
    </source>
</evidence>
<name>A0A917RPT6_9ACTN</name>